<comment type="caution">
    <text evidence="3">The sequence shown here is derived from an EMBL/GenBank/DDBJ whole genome shotgun (WGS) entry which is preliminary data.</text>
</comment>
<dbReference type="InterPro" id="IPR028098">
    <property type="entry name" value="Glyco_trans_4-like_N"/>
</dbReference>
<keyword evidence="3" id="KW-0808">Transferase</keyword>
<feature type="domain" description="Glycosyltransferase subfamily 4-like N-terminal" evidence="2">
    <location>
        <begin position="32"/>
        <end position="186"/>
    </location>
</feature>
<dbReference type="InterPro" id="IPR001296">
    <property type="entry name" value="Glyco_trans_1"/>
</dbReference>
<sequence>MLNCLYHLSSRERDSMSDITKIIIAGRNISGFGGMETVFSTFSRLLTESGKNYQISFVFFNELNNSVDDTWLGNNPFTRFSSSLKNGKLKRVYFACQFASVIKKINPDYVIAFDSVGCYISRLALRFAFKRIPLFSWNHFSVTGSYKAKYIRLTDKHLSISSGIATQLSEMGINPADIYTIYNPVPEQSGTISCGNAINFLYVGRLMCGGQKNMRELFSALSGVHGDWKLHIVGSGDDSEIKKLTSLAHDLKIDDKIIWHGWQSSPWNYIEQEIKNVSALILTSAYEGLPMVLCEANSYGIYTVSSDCPTGPADIIRPYVNGELYPVGDNKKLADILNKIVSGETEINHTVIKNSISPFYEDKYLARVSDIFK</sequence>
<gene>
    <name evidence="3" type="ORF">CYG68_02210</name>
</gene>
<reference evidence="3" key="1">
    <citation type="submission" date="2017-12" db="EMBL/GenBank/DDBJ databases">
        <title>Genome sequencing and analysis.</title>
        <authorList>
            <person name="Huang Y.-T."/>
        </authorList>
    </citation>
    <scope>NUCLEOTIDE SEQUENCE</scope>
    <source>
        <strain evidence="3">VGH116</strain>
    </source>
</reference>
<evidence type="ECO:0000313" key="4">
    <source>
        <dbReference type="Proteomes" id="UP000650477"/>
    </source>
</evidence>
<dbReference type="PANTHER" id="PTHR12526:SF630">
    <property type="entry name" value="GLYCOSYLTRANSFERASE"/>
    <property type="match status" value="1"/>
</dbReference>
<dbReference type="Pfam" id="PF13439">
    <property type="entry name" value="Glyco_transf_4"/>
    <property type="match status" value="1"/>
</dbReference>
<dbReference type="EMBL" id="PKLF01000002">
    <property type="protein sequence ID" value="MBE8611242.1"/>
    <property type="molecule type" value="Genomic_DNA"/>
</dbReference>
<dbReference type="SUPFAM" id="SSF53756">
    <property type="entry name" value="UDP-Glycosyltransferase/glycogen phosphorylase"/>
    <property type="match status" value="1"/>
</dbReference>
<feature type="domain" description="Glycosyl transferase family 1" evidence="1">
    <location>
        <begin position="200"/>
        <end position="355"/>
    </location>
</feature>
<dbReference type="Gene3D" id="3.40.50.2000">
    <property type="entry name" value="Glycogen Phosphorylase B"/>
    <property type="match status" value="2"/>
</dbReference>
<name>A0A8I0PWB1_MORMO</name>
<dbReference type="Proteomes" id="UP000650477">
    <property type="component" value="Unassembled WGS sequence"/>
</dbReference>
<dbReference type="PANTHER" id="PTHR12526">
    <property type="entry name" value="GLYCOSYLTRANSFERASE"/>
    <property type="match status" value="1"/>
</dbReference>
<dbReference type="CDD" id="cd03811">
    <property type="entry name" value="GT4_GT28_WabH-like"/>
    <property type="match status" value="1"/>
</dbReference>
<evidence type="ECO:0000259" key="1">
    <source>
        <dbReference type="Pfam" id="PF00534"/>
    </source>
</evidence>
<organism evidence="3 4">
    <name type="scientific">Morganella morganii</name>
    <name type="common">Proteus morganii</name>
    <dbReference type="NCBI Taxonomy" id="582"/>
    <lineage>
        <taxon>Bacteria</taxon>
        <taxon>Pseudomonadati</taxon>
        <taxon>Pseudomonadota</taxon>
        <taxon>Gammaproteobacteria</taxon>
        <taxon>Enterobacterales</taxon>
        <taxon>Morganellaceae</taxon>
        <taxon>Morganella</taxon>
    </lineage>
</organism>
<accession>A0A8I0PWB1</accession>
<evidence type="ECO:0000313" key="3">
    <source>
        <dbReference type="EMBL" id="MBE8611242.1"/>
    </source>
</evidence>
<protein>
    <submittedName>
        <fullName evidence="3">Glycosyl transferase</fullName>
    </submittedName>
</protein>
<dbReference type="Pfam" id="PF00534">
    <property type="entry name" value="Glycos_transf_1"/>
    <property type="match status" value="1"/>
</dbReference>
<dbReference type="GO" id="GO:1901135">
    <property type="term" value="P:carbohydrate derivative metabolic process"/>
    <property type="evidence" value="ECO:0007669"/>
    <property type="project" value="UniProtKB-ARBA"/>
</dbReference>
<dbReference type="AlphaFoldDB" id="A0A8I0PWB1"/>
<proteinExistence type="predicted"/>
<dbReference type="GO" id="GO:0016757">
    <property type="term" value="F:glycosyltransferase activity"/>
    <property type="evidence" value="ECO:0007669"/>
    <property type="project" value="InterPro"/>
</dbReference>
<evidence type="ECO:0000259" key="2">
    <source>
        <dbReference type="Pfam" id="PF13439"/>
    </source>
</evidence>